<evidence type="ECO:0000313" key="2">
    <source>
        <dbReference type="Proteomes" id="UP000003240"/>
    </source>
</evidence>
<dbReference type="EMBL" id="AFGF01000107">
    <property type="protein sequence ID" value="EGO63522.1"/>
    <property type="molecule type" value="Genomic_DNA"/>
</dbReference>
<dbReference type="AlphaFoldDB" id="F7NK81"/>
<evidence type="ECO:0000313" key="1">
    <source>
        <dbReference type="EMBL" id="EGO63522.1"/>
    </source>
</evidence>
<name>F7NK81_9FIRM</name>
<dbReference type="Proteomes" id="UP000003240">
    <property type="component" value="Unassembled WGS sequence"/>
</dbReference>
<keyword evidence="2" id="KW-1185">Reference proteome</keyword>
<comment type="caution">
    <text evidence="1">The sequence shown here is derived from an EMBL/GenBank/DDBJ whole genome shotgun (WGS) entry which is preliminary data.</text>
</comment>
<accession>F7NK81</accession>
<reference evidence="1 2" key="1">
    <citation type="journal article" date="2011" name="EMBO J.">
        <title>Structural diversity of bacterial flagellar motors.</title>
        <authorList>
            <person name="Chen S."/>
            <person name="Beeby M."/>
            <person name="Murphy G.E."/>
            <person name="Leadbetter J.R."/>
            <person name="Hendrixson D.R."/>
            <person name="Briegel A."/>
            <person name="Li Z."/>
            <person name="Shi J."/>
            <person name="Tocheva E.I."/>
            <person name="Muller A."/>
            <person name="Dobro M.J."/>
            <person name="Jensen G.J."/>
        </authorList>
    </citation>
    <scope>NUCLEOTIDE SEQUENCE [LARGE SCALE GENOMIC DNA]</scope>
    <source>
        <strain evidence="1 2">DSM 6540</strain>
    </source>
</reference>
<organism evidence="1 2">
    <name type="scientific">Acetonema longum DSM 6540</name>
    <dbReference type="NCBI Taxonomy" id="1009370"/>
    <lineage>
        <taxon>Bacteria</taxon>
        <taxon>Bacillati</taxon>
        <taxon>Bacillota</taxon>
        <taxon>Negativicutes</taxon>
        <taxon>Acetonemataceae</taxon>
        <taxon>Acetonema</taxon>
    </lineage>
</organism>
<dbReference type="RefSeq" id="WP_004096117.1">
    <property type="nucleotide sequence ID" value="NZ_AFGF01000107.1"/>
</dbReference>
<sequence>METDKCSNCGIRDAQIKGLCQTCYKKAYRQSFIDKGICPVCRKNPLAEGLATCEQCRERIKRVKRKEMANNGPPNGLFCRYCDKPLTGHARVVCDDPECLRKNHNKKERENYENRKPQRDFGKNITWISKKGVPKKNTIYRDKTPLLKISKHNMLSFNPAANLQNTIGCGVGDRIDVGIVGDDAKTIAVKKGKTYKLTKQPRGSALYVVSKLTKDALVECGIKLPATYKISYMEEFKMLICELQEGPNCEENNMDE</sequence>
<proteinExistence type="predicted"/>
<dbReference type="STRING" id="1009370.ALO_12471"/>
<gene>
    <name evidence="1" type="ORF">ALO_12471</name>
</gene>
<protein>
    <submittedName>
        <fullName evidence="1">Uncharacterized protein</fullName>
    </submittedName>
</protein>